<dbReference type="SUPFAM" id="SSF56003">
    <property type="entry name" value="Molybdenum cofactor-binding domain"/>
    <property type="match status" value="1"/>
</dbReference>
<dbReference type="FunCoup" id="A0A2S8SQ69">
    <property type="interactions" value="119"/>
</dbReference>
<keyword evidence="5" id="KW-1185">Reference proteome</keyword>
<dbReference type="InParanoid" id="A0A2S8SQ69"/>
<evidence type="ECO:0000256" key="2">
    <source>
        <dbReference type="ARBA" id="ARBA00023002"/>
    </source>
</evidence>
<dbReference type="InterPro" id="IPR016208">
    <property type="entry name" value="Ald_Oxase/xanthine_DH-like"/>
</dbReference>
<dbReference type="InterPro" id="IPR037165">
    <property type="entry name" value="AldOxase/xan_DH_Mopterin-bd_sf"/>
</dbReference>
<dbReference type="RefSeq" id="WP_106380920.1">
    <property type="nucleotide sequence ID" value="NZ_NIGF01000018.1"/>
</dbReference>
<dbReference type="SMART" id="SM01008">
    <property type="entry name" value="Ald_Xan_dh_C"/>
    <property type="match status" value="1"/>
</dbReference>
<dbReference type="InterPro" id="IPR046867">
    <property type="entry name" value="AldOxase/xan_DH_MoCoBD2"/>
</dbReference>
<sequence length="726" mass="78366">MEIGKPLDRVDGRLKVTGSAPYAAEWNLPGLVHAALVQSSVGAGRITRIDDSLARSQKGVLSVLTYQNTPQLTLTSSVPALFSQQLLGGPEIHYNGQHIGVVIADTFERARHAANLVRVEYAARKPRVEMEEFENEAFALPDAPPTTRGDVAAGRIAAAQRLEATYDVSTEHHNPLEPHATIATWNGDNLTVYDSTQASHLCRESLAATFGLPLENVRVISPFLGGGFGCKWTWTHIPIAALAARTVGRPVKLVLRRQEMFSAVGRRARARQDMEVGARADGTLTLLRNSSINDTSMTDEWRENTGKMMTVMYACPNLETSQKVVRLNKIVPTYMRAPNEALGSVALECSMDEMAEKLGMDPIDFRLQNDTATDPSNGKQFSSRALRECLTQGREKFGWSERKSTPGSVREGNFLVGYGVAGAAYGATSRPSSARMTLYPNGQVLVQTSSHDLGTGAYTIFTQLAADSIGVPIERVRVELGDTRFPPGAPAAGSATTVSTGAAIVDAATQLKARLVALMLANEGNALSGLSTGEVKAENGRVFETKNPSRGVSYTEVLSIARQKHVDALGSNGKLRRDDLSYWVFGAHFVKVRVDVDLGQVRVERMLGVYNAGRILNPKTARSQMMGGMTWGIGMALHEHTDYDPNNGRVVTRNLADYHVPCCADAPDFEVIFVPDAKIDTDSSPTGGKGIGEVCIVGAAAAVANAIYNATGKRIREFPITPDKLI</sequence>
<dbReference type="GO" id="GO:0005506">
    <property type="term" value="F:iron ion binding"/>
    <property type="evidence" value="ECO:0007669"/>
    <property type="project" value="InterPro"/>
</dbReference>
<dbReference type="InterPro" id="IPR000674">
    <property type="entry name" value="Ald_Oxase/Xan_DH_a/b"/>
</dbReference>
<evidence type="ECO:0000313" key="4">
    <source>
        <dbReference type="EMBL" id="PQV62926.1"/>
    </source>
</evidence>
<protein>
    <submittedName>
        <fullName evidence="4">Xanthine dehydrogenase YagR molybdenum-binding subunit</fullName>
    </submittedName>
</protein>
<gene>
    <name evidence="4" type="ORF">B1R32_11823</name>
</gene>
<dbReference type="AlphaFoldDB" id="A0A2S8SQ69"/>
<organism evidence="4 5">
    <name type="scientific">Abditibacterium utsteinense</name>
    <dbReference type="NCBI Taxonomy" id="1960156"/>
    <lineage>
        <taxon>Bacteria</taxon>
        <taxon>Pseudomonadati</taxon>
        <taxon>Abditibacteriota</taxon>
        <taxon>Abditibacteriia</taxon>
        <taxon>Abditibacteriales</taxon>
        <taxon>Abditibacteriaceae</taxon>
        <taxon>Abditibacterium</taxon>
    </lineage>
</organism>
<keyword evidence="1" id="KW-0500">Molybdenum</keyword>
<evidence type="ECO:0000313" key="5">
    <source>
        <dbReference type="Proteomes" id="UP000237684"/>
    </source>
</evidence>
<dbReference type="Gene3D" id="3.30.365.10">
    <property type="entry name" value="Aldehyde oxidase/xanthine dehydrogenase, molybdopterin binding domain"/>
    <property type="match status" value="4"/>
</dbReference>
<evidence type="ECO:0000256" key="1">
    <source>
        <dbReference type="ARBA" id="ARBA00022505"/>
    </source>
</evidence>
<reference evidence="4 5" key="1">
    <citation type="journal article" date="2018" name="Syst. Appl. Microbiol.">
        <title>Abditibacterium utsteinense sp. nov., the first cultivated member of candidate phylum FBP, isolated from ice-free Antarctic soil samples.</title>
        <authorList>
            <person name="Tahon G."/>
            <person name="Tytgat B."/>
            <person name="Lebbe L."/>
            <person name="Carlier A."/>
            <person name="Willems A."/>
        </authorList>
    </citation>
    <scope>NUCLEOTIDE SEQUENCE [LARGE SCALE GENOMIC DNA]</scope>
    <source>
        <strain evidence="4 5">LMG 29911</strain>
    </source>
</reference>
<feature type="domain" description="Aldehyde oxidase/xanthine dehydrogenase a/b hammerhead" evidence="3">
    <location>
        <begin position="17"/>
        <end position="125"/>
    </location>
</feature>
<accession>A0A2S8SQ69</accession>
<evidence type="ECO:0000259" key="3">
    <source>
        <dbReference type="SMART" id="SM01008"/>
    </source>
</evidence>
<proteinExistence type="predicted"/>
<dbReference type="Pfam" id="PF01315">
    <property type="entry name" value="Ald_Xan_dh_C"/>
    <property type="match status" value="1"/>
</dbReference>
<dbReference type="PANTHER" id="PTHR11908">
    <property type="entry name" value="XANTHINE DEHYDROGENASE"/>
    <property type="match status" value="1"/>
</dbReference>
<dbReference type="Gene3D" id="3.90.1170.50">
    <property type="entry name" value="Aldehyde oxidase/xanthine dehydrogenase, a/b hammerhead"/>
    <property type="match status" value="1"/>
</dbReference>
<name>A0A2S8SQ69_9BACT</name>
<comment type="caution">
    <text evidence="4">The sequence shown here is derived from an EMBL/GenBank/DDBJ whole genome shotgun (WGS) entry which is preliminary data.</text>
</comment>
<dbReference type="GO" id="GO:0016491">
    <property type="term" value="F:oxidoreductase activity"/>
    <property type="evidence" value="ECO:0007669"/>
    <property type="project" value="UniProtKB-KW"/>
</dbReference>
<dbReference type="EMBL" id="NIGF01000018">
    <property type="protein sequence ID" value="PQV62926.1"/>
    <property type="molecule type" value="Genomic_DNA"/>
</dbReference>
<dbReference type="OrthoDB" id="8428274at2"/>
<dbReference type="InterPro" id="IPR008274">
    <property type="entry name" value="AldOxase/xan_DH_MoCoBD1"/>
</dbReference>
<dbReference type="InterPro" id="IPR036856">
    <property type="entry name" value="Ald_Oxase/Xan_DH_a/b_sf"/>
</dbReference>
<keyword evidence="2" id="KW-0560">Oxidoreductase</keyword>
<dbReference type="PANTHER" id="PTHR11908:SF132">
    <property type="entry name" value="ALDEHYDE OXIDASE 1-RELATED"/>
    <property type="match status" value="1"/>
</dbReference>
<dbReference type="SUPFAM" id="SSF54665">
    <property type="entry name" value="CO dehydrogenase molybdoprotein N-domain-like"/>
    <property type="match status" value="1"/>
</dbReference>
<dbReference type="Pfam" id="PF20256">
    <property type="entry name" value="MoCoBD_2"/>
    <property type="match status" value="1"/>
</dbReference>
<dbReference type="Pfam" id="PF02738">
    <property type="entry name" value="MoCoBD_1"/>
    <property type="match status" value="1"/>
</dbReference>
<dbReference type="Proteomes" id="UP000237684">
    <property type="component" value="Unassembled WGS sequence"/>
</dbReference>